<proteinExistence type="predicted"/>
<name>A0A2U3IBM3_9BURK</name>
<dbReference type="InterPro" id="IPR051199">
    <property type="entry name" value="LPS_LOS_Heptosyltrfase"/>
</dbReference>
<dbReference type="PANTHER" id="PTHR30160">
    <property type="entry name" value="TETRAACYLDISACCHARIDE 4'-KINASE-RELATED"/>
    <property type="match status" value="1"/>
</dbReference>
<dbReference type="GO" id="GO:0009244">
    <property type="term" value="P:lipopolysaccharide core region biosynthetic process"/>
    <property type="evidence" value="ECO:0007669"/>
    <property type="project" value="TreeGrafter"/>
</dbReference>
<dbReference type="GO" id="GO:0005829">
    <property type="term" value="C:cytosol"/>
    <property type="evidence" value="ECO:0007669"/>
    <property type="project" value="TreeGrafter"/>
</dbReference>
<gene>
    <name evidence="3" type="ORF">NOV72_04811</name>
</gene>
<sequence>MSSILIAHHLLLGDTLLLTPLVAKLRVRYPHARIALTCPKAIVPLYAGRPYGAQALPFDPRDASSVSAVLASGPYDLGIVVGDNRHAWLAIAAKCRWIIGHGDDTPAWKNWPLDESHPYPPEPAAWADIAATLIDGPPPARYRPSDWPTPAGASIAQADAALARPYVVLHPGASTSVKRWPHERWRALAGRIEALGYTPVWSGGPNEADLIRAIDPEARYPSFAGRMGLGELWHLFAHARAVVCPDTGVAHLGRMAGVPTVTLFGPGNAMIHGAGEFWRDARFRPVTIVDMPCRDEPDIFRRHVSWARRCDRNETTCVAWRGDHAECMGLLSLDAVSRALEEMLTEGL</sequence>
<dbReference type="CDD" id="cd03789">
    <property type="entry name" value="GT9_LPS_heptosyltransferase"/>
    <property type="match status" value="1"/>
</dbReference>
<dbReference type="Gene3D" id="3.40.50.2000">
    <property type="entry name" value="Glycogen Phosphorylase B"/>
    <property type="match status" value="2"/>
</dbReference>
<dbReference type="GO" id="GO:0008713">
    <property type="term" value="F:ADP-heptose-lipopolysaccharide heptosyltransferase activity"/>
    <property type="evidence" value="ECO:0007669"/>
    <property type="project" value="TreeGrafter"/>
</dbReference>
<evidence type="ECO:0000256" key="1">
    <source>
        <dbReference type="ARBA" id="ARBA00022676"/>
    </source>
</evidence>
<accession>A0A2U3IBM3</accession>
<organism evidence="3 4">
    <name type="scientific">Caballeronia novacaledonica</name>
    <dbReference type="NCBI Taxonomy" id="1544861"/>
    <lineage>
        <taxon>Bacteria</taxon>
        <taxon>Pseudomonadati</taxon>
        <taxon>Pseudomonadota</taxon>
        <taxon>Betaproteobacteria</taxon>
        <taxon>Burkholderiales</taxon>
        <taxon>Burkholderiaceae</taxon>
        <taxon>Caballeronia</taxon>
    </lineage>
</organism>
<dbReference type="SUPFAM" id="SSF53756">
    <property type="entry name" value="UDP-Glycosyltransferase/glycogen phosphorylase"/>
    <property type="match status" value="1"/>
</dbReference>
<keyword evidence="1" id="KW-0328">Glycosyltransferase</keyword>
<protein>
    <submittedName>
        <fullName evidence="3">Transferase</fullName>
    </submittedName>
</protein>
<evidence type="ECO:0000313" key="4">
    <source>
        <dbReference type="Proteomes" id="UP000238169"/>
    </source>
</evidence>
<evidence type="ECO:0000313" key="3">
    <source>
        <dbReference type="EMBL" id="SPB17606.1"/>
    </source>
</evidence>
<dbReference type="Pfam" id="PF01075">
    <property type="entry name" value="Glyco_transf_9"/>
    <property type="match status" value="1"/>
</dbReference>
<dbReference type="PANTHER" id="PTHR30160:SF1">
    <property type="entry name" value="LIPOPOLYSACCHARIDE 1,2-N-ACETYLGLUCOSAMINETRANSFERASE-RELATED"/>
    <property type="match status" value="1"/>
</dbReference>
<keyword evidence="2 3" id="KW-0808">Transferase</keyword>
<dbReference type="AlphaFoldDB" id="A0A2U3IBM3"/>
<evidence type="ECO:0000256" key="2">
    <source>
        <dbReference type="ARBA" id="ARBA00022679"/>
    </source>
</evidence>
<dbReference type="EMBL" id="OGTP01000021">
    <property type="protein sequence ID" value="SPB17606.1"/>
    <property type="molecule type" value="Genomic_DNA"/>
</dbReference>
<dbReference type="Proteomes" id="UP000238169">
    <property type="component" value="Unassembled WGS sequence"/>
</dbReference>
<reference evidence="4" key="1">
    <citation type="submission" date="2018-01" db="EMBL/GenBank/DDBJ databases">
        <authorList>
            <person name="Peeters C."/>
        </authorList>
    </citation>
    <scope>NUCLEOTIDE SEQUENCE [LARGE SCALE GENOMIC DNA]</scope>
</reference>
<dbReference type="InterPro" id="IPR002201">
    <property type="entry name" value="Glyco_trans_9"/>
</dbReference>
<keyword evidence="4" id="KW-1185">Reference proteome</keyword>